<accession>A0A2S7UYV9</accession>
<reference evidence="1 2" key="1">
    <citation type="submission" date="2016-12" db="EMBL/GenBank/DDBJ databases">
        <title>Diversity of luminous bacteria.</title>
        <authorList>
            <person name="Yoshizawa S."/>
            <person name="Kogure K."/>
        </authorList>
    </citation>
    <scope>NUCLEOTIDE SEQUENCE [LARGE SCALE GENOMIC DNA]</scope>
    <source>
        <strain evidence="1 2">SA4-48</strain>
    </source>
</reference>
<dbReference type="Proteomes" id="UP000239007">
    <property type="component" value="Unassembled WGS sequence"/>
</dbReference>
<organism evidence="1 2">
    <name type="scientific">Psychrosphaera saromensis</name>
    <dbReference type="NCBI Taxonomy" id="716813"/>
    <lineage>
        <taxon>Bacteria</taxon>
        <taxon>Pseudomonadati</taxon>
        <taxon>Pseudomonadota</taxon>
        <taxon>Gammaproteobacteria</taxon>
        <taxon>Alteromonadales</taxon>
        <taxon>Pseudoalteromonadaceae</taxon>
        <taxon>Psychrosphaera</taxon>
    </lineage>
</organism>
<dbReference type="RefSeq" id="WP_268245080.1">
    <property type="nucleotide sequence ID" value="NZ_MSCH01000003.1"/>
</dbReference>
<evidence type="ECO:0000313" key="2">
    <source>
        <dbReference type="Proteomes" id="UP000239007"/>
    </source>
</evidence>
<dbReference type="GO" id="GO:0070009">
    <property type="term" value="F:serine-type aminopeptidase activity"/>
    <property type="evidence" value="ECO:0007669"/>
    <property type="project" value="InterPro"/>
</dbReference>
<protein>
    <submittedName>
        <fullName evidence="1">Uncharacterized protein</fullName>
    </submittedName>
</protein>
<dbReference type="InterPro" id="IPR019500">
    <property type="entry name" value="Pep_S46"/>
</dbReference>
<name>A0A2S7UYV9_9GAMM</name>
<comment type="caution">
    <text evidence="1">The sequence shown here is derived from an EMBL/GenBank/DDBJ whole genome shotgun (WGS) entry which is preliminary data.</text>
</comment>
<dbReference type="Pfam" id="PF10459">
    <property type="entry name" value="Peptidase_S46"/>
    <property type="match status" value="1"/>
</dbReference>
<dbReference type="AlphaFoldDB" id="A0A2S7UYV9"/>
<dbReference type="GO" id="GO:0008239">
    <property type="term" value="F:dipeptidyl-peptidase activity"/>
    <property type="evidence" value="ECO:0007669"/>
    <property type="project" value="InterPro"/>
</dbReference>
<evidence type="ECO:0000313" key="1">
    <source>
        <dbReference type="EMBL" id="PQJ55184.1"/>
    </source>
</evidence>
<proteinExistence type="predicted"/>
<keyword evidence="2" id="KW-1185">Reference proteome</keyword>
<gene>
    <name evidence="1" type="ORF">BTO11_06900</name>
</gene>
<sequence length="40" mass="4805">MSHYDPTYNRSIHVSVPYMLWVMEYIDSANNIIDEMTIVR</sequence>
<dbReference type="EMBL" id="MSCH01000003">
    <property type="protein sequence ID" value="PQJ55184.1"/>
    <property type="molecule type" value="Genomic_DNA"/>
</dbReference>